<organism evidence="1 2">
    <name type="scientific">Nitrincola lacisaponensis</name>
    <dbReference type="NCBI Taxonomy" id="267850"/>
    <lineage>
        <taxon>Bacteria</taxon>
        <taxon>Pseudomonadati</taxon>
        <taxon>Pseudomonadota</taxon>
        <taxon>Gammaproteobacteria</taxon>
        <taxon>Oceanospirillales</taxon>
        <taxon>Oceanospirillaceae</taxon>
        <taxon>Nitrincola</taxon>
    </lineage>
</organism>
<protein>
    <submittedName>
        <fullName evidence="1">Uncharacterized protein</fullName>
    </submittedName>
</protein>
<sequence>MFVVGYRLATIMTDEAVYLADGQQTGRYRGQESGFTY</sequence>
<keyword evidence="2" id="KW-1185">Reference proteome</keyword>
<evidence type="ECO:0000313" key="2">
    <source>
        <dbReference type="Proteomes" id="UP000027318"/>
    </source>
</evidence>
<dbReference type="AlphaFoldDB" id="A0A063Y025"/>
<dbReference type="EMBL" id="JMSZ01000042">
    <property type="protein sequence ID" value="KDE38505.1"/>
    <property type="molecule type" value="Genomic_DNA"/>
</dbReference>
<reference evidence="1 2" key="1">
    <citation type="journal article" date="2005" name="Int. J. Syst. Evol. Microbiol.">
        <title>Nitrincola lacisaponensis gen. nov., sp. nov., a novel alkaliphilic bacterium isolated from an alkaline, saline lake.</title>
        <authorList>
            <person name="Dimitriu P.A."/>
            <person name="Shukla S.K."/>
            <person name="Conradt J."/>
            <person name="Marquez M.C."/>
            <person name="Ventosa A."/>
            <person name="Maglia A."/>
            <person name="Peyton B.M."/>
            <person name="Pinkart H.C."/>
            <person name="Mormile M.R."/>
        </authorList>
    </citation>
    <scope>NUCLEOTIDE SEQUENCE [LARGE SCALE GENOMIC DNA]</scope>
    <source>
        <strain evidence="1 2">4CA</strain>
    </source>
</reference>
<gene>
    <name evidence="1" type="ORF">ADINL_2960</name>
</gene>
<evidence type="ECO:0000313" key="1">
    <source>
        <dbReference type="EMBL" id="KDE38505.1"/>
    </source>
</evidence>
<accession>A0A063Y025</accession>
<comment type="caution">
    <text evidence="1">The sequence shown here is derived from an EMBL/GenBank/DDBJ whole genome shotgun (WGS) entry which is preliminary data.</text>
</comment>
<name>A0A063Y025_9GAMM</name>
<proteinExistence type="predicted"/>
<dbReference type="Proteomes" id="UP000027318">
    <property type="component" value="Unassembled WGS sequence"/>
</dbReference>